<dbReference type="AlphaFoldDB" id="A0A285RB41"/>
<reference evidence="15" key="1">
    <citation type="submission" date="2017-08" db="EMBL/GenBank/DDBJ databases">
        <authorList>
            <person name="Varghese N."/>
            <person name="Submissions S."/>
        </authorList>
    </citation>
    <scope>NUCLEOTIDE SEQUENCE [LARGE SCALE GENOMIC DNA]</scope>
    <source>
        <strain evidence="15">JC22</strain>
    </source>
</reference>
<evidence type="ECO:0000256" key="5">
    <source>
        <dbReference type="ARBA" id="ARBA00022968"/>
    </source>
</evidence>
<protein>
    <submittedName>
        <fullName evidence="14">UDP-glucuronate decarboxylase</fullName>
    </submittedName>
</protein>
<dbReference type="OrthoDB" id="9771073at2"/>
<evidence type="ECO:0000313" key="14">
    <source>
        <dbReference type="EMBL" id="SOB91114.1"/>
    </source>
</evidence>
<dbReference type="PANTHER" id="PTHR43078">
    <property type="entry name" value="UDP-GLUCURONIC ACID DECARBOXYLASE-RELATED"/>
    <property type="match status" value="1"/>
</dbReference>
<dbReference type="InterPro" id="IPR044516">
    <property type="entry name" value="UXS-like"/>
</dbReference>
<keyword evidence="4" id="KW-0210">Decarboxylase</keyword>
<dbReference type="FunFam" id="3.40.50.720:FF:000065">
    <property type="entry name" value="UDP-glucuronic acid decarboxylase 1"/>
    <property type="match status" value="1"/>
</dbReference>
<keyword evidence="15" id="KW-1185">Reference proteome</keyword>
<dbReference type="GO" id="GO:0042732">
    <property type="term" value="P:D-xylose metabolic process"/>
    <property type="evidence" value="ECO:0007669"/>
    <property type="project" value="InterPro"/>
</dbReference>
<evidence type="ECO:0000256" key="10">
    <source>
        <dbReference type="ARBA" id="ARBA00023180"/>
    </source>
</evidence>
<keyword evidence="9" id="KW-0472">Membrane</keyword>
<dbReference type="PANTHER" id="PTHR43078:SF6">
    <property type="entry name" value="UDP-GLUCURONIC ACID DECARBOXYLASE 1"/>
    <property type="match status" value="1"/>
</dbReference>
<dbReference type="GO" id="GO:0070403">
    <property type="term" value="F:NAD+ binding"/>
    <property type="evidence" value="ECO:0007669"/>
    <property type="project" value="InterPro"/>
</dbReference>
<organism evidence="14 15">
    <name type="scientific">Ureibacillus xyleni</name>
    <dbReference type="NCBI Taxonomy" id="614648"/>
    <lineage>
        <taxon>Bacteria</taxon>
        <taxon>Bacillati</taxon>
        <taxon>Bacillota</taxon>
        <taxon>Bacilli</taxon>
        <taxon>Bacillales</taxon>
        <taxon>Caryophanaceae</taxon>
        <taxon>Ureibacillus</taxon>
    </lineage>
</organism>
<dbReference type="GO" id="GO:0005737">
    <property type="term" value="C:cytoplasm"/>
    <property type="evidence" value="ECO:0007669"/>
    <property type="project" value="TreeGrafter"/>
</dbReference>
<evidence type="ECO:0000256" key="9">
    <source>
        <dbReference type="ARBA" id="ARBA00023136"/>
    </source>
</evidence>
<gene>
    <name evidence="14" type="ORF">SAMN05880501_101264</name>
</gene>
<keyword evidence="5" id="KW-0735">Signal-anchor</keyword>
<keyword evidence="10" id="KW-0325">Glycoprotein</keyword>
<keyword evidence="6" id="KW-1133">Transmembrane helix</keyword>
<evidence type="ECO:0000256" key="7">
    <source>
        <dbReference type="ARBA" id="ARBA00023027"/>
    </source>
</evidence>
<evidence type="ECO:0000256" key="2">
    <source>
        <dbReference type="ARBA" id="ARBA00004323"/>
    </source>
</evidence>
<feature type="domain" description="NAD-dependent epimerase/dehydratase" evidence="13">
    <location>
        <begin position="4"/>
        <end position="239"/>
    </location>
</feature>
<dbReference type="SUPFAM" id="SSF51735">
    <property type="entry name" value="NAD(P)-binding Rossmann-fold domains"/>
    <property type="match status" value="1"/>
</dbReference>
<comment type="cofactor">
    <cofactor evidence="1">
        <name>NAD(+)</name>
        <dbReference type="ChEBI" id="CHEBI:57540"/>
    </cofactor>
</comment>
<sequence length="310" mass="35188">MKRILVTGGAGFLGSHLIDRLVEQGHEIVCLDNLQTGSLQNVKHLEGQITFIQHDITEPLPEMGMFDEIYNLACPASPVHYQANPVHTFKTSVLGALNLLELARKTNAKIFQASTSEVYGDPLVHPQPEHYWGHVNPIGIRSCYDEGKRGAETLFFDYARMYDVEIKVVRIFNTYGPRMDPRDGRVVSNFIVQSLQNKPLTVYGDGKQTRSFCYVDDLIEGFIRMMATPKEIQGPINLGNPNEFTMLELAEKVLLLTENEALLKFEPLPQDDPKQRQPVIDEAKKLLNWEPKVMLNEGLKNTITYFKEKV</sequence>
<evidence type="ECO:0000256" key="6">
    <source>
        <dbReference type="ARBA" id="ARBA00022989"/>
    </source>
</evidence>
<evidence type="ECO:0000256" key="1">
    <source>
        <dbReference type="ARBA" id="ARBA00001911"/>
    </source>
</evidence>
<keyword evidence="8" id="KW-0333">Golgi apparatus</keyword>
<dbReference type="UniPathway" id="UPA00796">
    <property type="reaction ID" value="UER00771"/>
</dbReference>
<keyword evidence="3" id="KW-0812">Transmembrane</keyword>
<evidence type="ECO:0000256" key="3">
    <source>
        <dbReference type="ARBA" id="ARBA00022692"/>
    </source>
</evidence>
<dbReference type="GO" id="GO:0033320">
    <property type="term" value="P:UDP-D-xylose biosynthetic process"/>
    <property type="evidence" value="ECO:0007669"/>
    <property type="project" value="UniProtKB-UniPathway"/>
</dbReference>
<dbReference type="Proteomes" id="UP000219636">
    <property type="component" value="Unassembled WGS sequence"/>
</dbReference>
<evidence type="ECO:0000256" key="11">
    <source>
        <dbReference type="ARBA" id="ARBA00023239"/>
    </source>
</evidence>
<dbReference type="InterPro" id="IPR001509">
    <property type="entry name" value="Epimerase_deHydtase"/>
</dbReference>
<evidence type="ECO:0000256" key="4">
    <source>
        <dbReference type="ARBA" id="ARBA00022793"/>
    </source>
</evidence>
<name>A0A285RB41_9BACL</name>
<evidence type="ECO:0000259" key="13">
    <source>
        <dbReference type="Pfam" id="PF01370"/>
    </source>
</evidence>
<dbReference type="CDD" id="cd05230">
    <property type="entry name" value="UGD_SDR_e"/>
    <property type="match status" value="1"/>
</dbReference>
<dbReference type="Gene3D" id="3.40.50.720">
    <property type="entry name" value="NAD(P)-binding Rossmann-like Domain"/>
    <property type="match status" value="1"/>
</dbReference>
<evidence type="ECO:0000256" key="12">
    <source>
        <dbReference type="ARBA" id="ARBA00037859"/>
    </source>
</evidence>
<dbReference type="GO" id="GO:0048040">
    <property type="term" value="F:UDP-glucuronate decarboxylase activity"/>
    <property type="evidence" value="ECO:0007669"/>
    <property type="project" value="TreeGrafter"/>
</dbReference>
<dbReference type="RefSeq" id="WP_097071842.1">
    <property type="nucleotide sequence ID" value="NZ_OBMQ01000001.1"/>
</dbReference>
<keyword evidence="7" id="KW-0520">NAD</keyword>
<accession>A0A285RB41</accession>
<evidence type="ECO:0000256" key="8">
    <source>
        <dbReference type="ARBA" id="ARBA00023034"/>
    </source>
</evidence>
<dbReference type="Pfam" id="PF01370">
    <property type="entry name" value="Epimerase"/>
    <property type="match status" value="1"/>
</dbReference>
<keyword evidence="11" id="KW-0456">Lyase</keyword>
<dbReference type="InterPro" id="IPR036291">
    <property type="entry name" value="NAD(P)-bd_dom_sf"/>
</dbReference>
<proteinExistence type="predicted"/>
<evidence type="ECO:0000313" key="15">
    <source>
        <dbReference type="Proteomes" id="UP000219636"/>
    </source>
</evidence>
<comment type="subcellular location">
    <subcellularLocation>
        <location evidence="2">Golgi apparatus membrane</location>
        <topology evidence="2">Single-pass type II membrane protein</topology>
    </subcellularLocation>
    <subcellularLocation>
        <location evidence="12">Golgi apparatus</location>
        <location evidence="12">Golgi stack membrane</location>
    </subcellularLocation>
</comment>
<dbReference type="EMBL" id="OBMQ01000001">
    <property type="protein sequence ID" value="SOB91114.1"/>
    <property type="molecule type" value="Genomic_DNA"/>
</dbReference>